<comment type="similarity">
    <text evidence="2 8">Belongs to the carbamoyltransferase HypF family.</text>
</comment>
<dbReference type="RefSeq" id="WP_264075638.1">
    <property type="nucleotide sequence ID" value="NZ_CP076676.1"/>
</dbReference>
<keyword evidence="6" id="KW-0862">Zinc</keyword>
<dbReference type="InterPro" id="IPR011125">
    <property type="entry name" value="Znf_HypF"/>
</dbReference>
<evidence type="ECO:0000256" key="9">
    <source>
        <dbReference type="PROSITE-ProRule" id="PRU00520"/>
    </source>
</evidence>
<dbReference type="SUPFAM" id="SSF55821">
    <property type="entry name" value="YrdC/RibB"/>
    <property type="match status" value="1"/>
</dbReference>
<feature type="domain" description="Acylphosphatase-like" evidence="10">
    <location>
        <begin position="13"/>
        <end position="97"/>
    </location>
</feature>
<dbReference type="InterPro" id="IPR004421">
    <property type="entry name" value="Carbamoyltransferase_HypF"/>
</dbReference>
<dbReference type="Gene3D" id="3.90.870.50">
    <property type="match status" value="1"/>
</dbReference>
<reference evidence="12" key="1">
    <citation type="journal article" date="2022" name="Biol. Control">
        <title>In silico genomic analysis of Rhodopseudomonas palustris strains revealed potential biocontrol agents and crop yield enhancers.</title>
        <authorList>
            <person name="Surachat K."/>
            <person name="Kantachote D."/>
            <person name="Deachamag P."/>
            <person name="Wonglapsuwan M."/>
        </authorList>
    </citation>
    <scope>NUCLEOTIDE SEQUENCE</scope>
    <source>
        <strain evidence="12">TLS06</strain>
    </source>
</reference>
<dbReference type="Pfam" id="PF00708">
    <property type="entry name" value="Acylphosphatase"/>
    <property type="match status" value="1"/>
</dbReference>
<name>A0AAX3E1R8_RHOPL</name>
<dbReference type="PROSITE" id="PS51160">
    <property type="entry name" value="ACYLPHOSPHATASE_3"/>
    <property type="match status" value="1"/>
</dbReference>
<dbReference type="GO" id="GO:0008270">
    <property type="term" value="F:zinc ion binding"/>
    <property type="evidence" value="ECO:0007669"/>
    <property type="project" value="UniProtKB-KW"/>
</dbReference>
<evidence type="ECO:0000256" key="5">
    <source>
        <dbReference type="ARBA" id="ARBA00022771"/>
    </source>
</evidence>
<comment type="catalytic activity">
    <reaction evidence="7 8">
        <text>C-terminal L-cysteinyl-[HypE protein] + carbamoyl phosphate + ATP + H2O = C-terminal S-carboxamide-L-cysteinyl-[HypE protein] + AMP + phosphate + diphosphate + H(+)</text>
        <dbReference type="Rhea" id="RHEA:55636"/>
        <dbReference type="Rhea" id="RHEA-COMP:14247"/>
        <dbReference type="Rhea" id="RHEA-COMP:14392"/>
        <dbReference type="ChEBI" id="CHEBI:15377"/>
        <dbReference type="ChEBI" id="CHEBI:15378"/>
        <dbReference type="ChEBI" id="CHEBI:30616"/>
        <dbReference type="ChEBI" id="CHEBI:33019"/>
        <dbReference type="ChEBI" id="CHEBI:43474"/>
        <dbReference type="ChEBI" id="CHEBI:58228"/>
        <dbReference type="ChEBI" id="CHEBI:76913"/>
        <dbReference type="ChEBI" id="CHEBI:139126"/>
        <dbReference type="ChEBI" id="CHEBI:456215"/>
    </reaction>
</comment>
<dbReference type="Pfam" id="PF22521">
    <property type="entry name" value="HypF_C_2"/>
    <property type="match status" value="1"/>
</dbReference>
<dbReference type="InterPro" id="IPR041440">
    <property type="entry name" value="HypF_C"/>
</dbReference>
<feature type="active site" evidence="9">
    <location>
        <position position="46"/>
    </location>
</feature>
<dbReference type="GO" id="GO:0016874">
    <property type="term" value="F:ligase activity"/>
    <property type="evidence" value="ECO:0007669"/>
    <property type="project" value="UniProtKB-UniRule"/>
</dbReference>
<dbReference type="Gene3D" id="3.30.420.40">
    <property type="match status" value="1"/>
</dbReference>
<evidence type="ECO:0000256" key="2">
    <source>
        <dbReference type="ARBA" id="ARBA00008097"/>
    </source>
</evidence>
<dbReference type="PROSITE" id="PS00150">
    <property type="entry name" value="ACYLPHOSPHATASE_1"/>
    <property type="match status" value="1"/>
</dbReference>
<keyword evidence="9" id="KW-0378">Hydrolase</keyword>
<feature type="domain" description="YrdC-like" evidence="11">
    <location>
        <begin position="194"/>
        <end position="389"/>
    </location>
</feature>
<dbReference type="SUPFAM" id="SSF54975">
    <property type="entry name" value="Acylphosphatase/BLUF domain-like"/>
    <property type="match status" value="1"/>
</dbReference>
<dbReference type="InterPro" id="IPR001792">
    <property type="entry name" value="Acylphosphatase-like_dom"/>
</dbReference>
<dbReference type="Pfam" id="PF01300">
    <property type="entry name" value="Sua5_yciO_yrdC"/>
    <property type="match status" value="1"/>
</dbReference>
<keyword evidence="5" id="KW-0863">Zinc-finger</keyword>
<dbReference type="AlphaFoldDB" id="A0AAX3E1R8"/>
<dbReference type="Pfam" id="PF17788">
    <property type="entry name" value="HypF_C"/>
    <property type="match status" value="1"/>
</dbReference>
<dbReference type="PROSITE" id="PS51163">
    <property type="entry name" value="YRDC"/>
    <property type="match status" value="1"/>
</dbReference>
<dbReference type="InterPro" id="IPR051060">
    <property type="entry name" value="Carbamoyltrans_HypF-like"/>
</dbReference>
<keyword evidence="3 12" id="KW-0436">Ligase</keyword>
<gene>
    <name evidence="12" type="primary">hypF</name>
    <name evidence="12" type="ORF">KQX62_05105</name>
</gene>
<dbReference type="Gene3D" id="3.30.110.120">
    <property type="match status" value="1"/>
</dbReference>
<dbReference type="InterPro" id="IPR006070">
    <property type="entry name" value="Sua5-like_dom"/>
</dbReference>
<protein>
    <recommendedName>
        <fullName evidence="8">Carbamoyltransferase HypF</fullName>
        <ecNumber evidence="8">6.2.-.-</ecNumber>
    </recommendedName>
</protein>
<dbReference type="InterPro" id="IPR036046">
    <property type="entry name" value="Acylphosphatase-like_dom_sf"/>
</dbReference>
<dbReference type="Proteomes" id="UP001163166">
    <property type="component" value="Chromosome"/>
</dbReference>
<accession>A0AAX3E1R8</accession>
<evidence type="ECO:0000256" key="4">
    <source>
        <dbReference type="ARBA" id="ARBA00022723"/>
    </source>
</evidence>
<dbReference type="InterPro" id="IPR017968">
    <property type="entry name" value="Acylphosphatase_CS"/>
</dbReference>
<dbReference type="GO" id="GO:0016743">
    <property type="term" value="F:carboxyl- or carbamoyltransferase activity"/>
    <property type="evidence" value="ECO:0007669"/>
    <property type="project" value="UniProtKB-UniRule"/>
</dbReference>
<dbReference type="GO" id="GO:0003725">
    <property type="term" value="F:double-stranded RNA binding"/>
    <property type="evidence" value="ECO:0007669"/>
    <property type="project" value="InterPro"/>
</dbReference>
<keyword evidence="4" id="KW-0479">Metal-binding</keyword>
<dbReference type="EC" id="6.2.-.-" evidence="8"/>
<evidence type="ECO:0000259" key="11">
    <source>
        <dbReference type="PROSITE" id="PS51163"/>
    </source>
</evidence>
<dbReference type="GO" id="GO:0003998">
    <property type="term" value="F:acylphosphatase activity"/>
    <property type="evidence" value="ECO:0007669"/>
    <property type="project" value="UniProtKB-EC"/>
</dbReference>
<dbReference type="EMBL" id="CP076676">
    <property type="protein sequence ID" value="UYO40687.1"/>
    <property type="molecule type" value="Genomic_DNA"/>
</dbReference>
<dbReference type="PANTHER" id="PTHR42959">
    <property type="entry name" value="CARBAMOYLTRANSFERASE"/>
    <property type="match status" value="1"/>
</dbReference>
<evidence type="ECO:0000256" key="7">
    <source>
        <dbReference type="ARBA" id="ARBA00048220"/>
    </source>
</evidence>
<dbReference type="PANTHER" id="PTHR42959:SF1">
    <property type="entry name" value="CARBAMOYLTRANSFERASE HYPF"/>
    <property type="match status" value="1"/>
</dbReference>
<dbReference type="InterPro" id="IPR055128">
    <property type="entry name" value="HypF_C_2"/>
</dbReference>
<proteinExistence type="inferred from homology"/>
<evidence type="ECO:0000259" key="10">
    <source>
        <dbReference type="PROSITE" id="PS51160"/>
    </source>
</evidence>
<sequence length="757" mass="80389">MQPAVPLTAAAERARVRVRGAVQGVGFRPFVYHLAQRYQLGGFVANDADGVLIEVEGAALPEFLVALRQEAPPLARVDTIETETVRARGERDFGIAESRGGVVTTQIGADAATCEACLDDLFDPASRFHLYPFVNCTHCGPRYTLTRGLPYDRANTSMAGFTMCEDCRRDYQDPHNRRFHAEPIACPRCGPQLSHPIEEIVACLRAGRIVALKSLGGYHLLCDATNETAVAELRRRKGRDAKPFAVMVASEASLDRIVIATEAERALVSSVERPIVLMRDRGVLAPSVAPALDAVGVMLPYTPLHHLIFHAASGAPEGRAWQRAPVDLVLVATSANLGGDPIVTEDAPRRLASVADLIVSHDRGIVVRADDSVARVIDGAPSFIRRARGFAPRPITSPRETPPVLAVGAYLKTTLTLTRGREAFVSQHVGDLATAETVRFFEETVAHLMRLVGVKPAAIAHDLHADFASTRFAESLAADHLALPLIAVQHHHAHVASIAAEHGIDTPLLGLVLDGHGLGSDGGNWGGELLRVDGARFTRLGHLKPLALPGGDAAAREPWRMAAAALHALGRDDEIASRFVDHPRAAALAAMLANHGCATTTSAGRLFDAAAGLLGVCAVQSYEGQAAMQLEALVQIPRVLGGGWEIGAGTLDLSPLLAHLATPTIDPRDGAELFHGTLAAALAEWAVQAAEQSGLTTIALGGGCFLNRVLSEDLAARLRARGLMPLLARQVPPNDGGLSLGQAWIAGQHLTASKEPH</sequence>
<dbReference type="InterPro" id="IPR017945">
    <property type="entry name" value="DHBP_synth_RibB-like_a/b_dom"/>
</dbReference>
<dbReference type="Pfam" id="PF07503">
    <property type="entry name" value="zf-HYPF"/>
    <property type="match status" value="2"/>
</dbReference>
<dbReference type="Gene3D" id="3.30.420.360">
    <property type="match status" value="1"/>
</dbReference>
<evidence type="ECO:0000256" key="3">
    <source>
        <dbReference type="ARBA" id="ARBA00022598"/>
    </source>
</evidence>
<evidence type="ECO:0000256" key="1">
    <source>
        <dbReference type="ARBA" id="ARBA00004711"/>
    </source>
</evidence>
<evidence type="ECO:0000256" key="8">
    <source>
        <dbReference type="PIRNR" id="PIRNR006256"/>
    </source>
</evidence>
<dbReference type="GO" id="GO:0051604">
    <property type="term" value="P:protein maturation"/>
    <property type="evidence" value="ECO:0007669"/>
    <property type="project" value="TreeGrafter"/>
</dbReference>
<comment type="catalytic activity">
    <reaction evidence="9">
        <text>an acyl phosphate + H2O = a carboxylate + phosphate + H(+)</text>
        <dbReference type="Rhea" id="RHEA:14965"/>
        <dbReference type="ChEBI" id="CHEBI:15377"/>
        <dbReference type="ChEBI" id="CHEBI:15378"/>
        <dbReference type="ChEBI" id="CHEBI:29067"/>
        <dbReference type="ChEBI" id="CHEBI:43474"/>
        <dbReference type="ChEBI" id="CHEBI:59918"/>
        <dbReference type="EC" id="3.6.1.7"/>
    </reaction>
</comment>
<comment type="function">
    <text evidence="8">Involved in the maturation of [NiFe] hydrogenases. Along with HypE, it catalyzes the synthesis of the CN ligands of the active site iron of [NiFe]-hydrogenases. HypF functions as a carbamoyl transferase using carbamoylphosphate as a substrate and transferring the carboxamido moiety in an ATP-dependent reaction to the thiolate of the C-terminal cysteine of HypE yielding a protein-S-carboxamide.</text>
</comment>
<comment type="pathway">
    <text evidence="1 8">Protein modification; [NiFe] hydrogenase maturation.</text>
</comment>
<dbReference type="PIRSF" id="PIRSF006256">
    <property type="entry name" value="CMPcnvr_hdrg_mat"/>
    <property type="match status" value="1"/>
</dbReference>
<organism evidence="12 13">
    <name type="scientific">Rhodopseudomonas palustris</name>
    <dbReference type="NCBI Taxonomy" id="1076"/>
    <lineage>
        <taxon>Bacteria</taxon>
        <taxon>Pseudomonadati</taxon>
        <taxon>Pseudomonadota</taxon>
        <taxon>Alphaproteobacteria</taxon>
        <taxon>Hyphomicrobiales</taxon>
        <taxon>Nitrobacteraceae</taxon>
        <taxon>Rhodopseudomonas</taxon>
    </lineage>
</organism>
<evidence type="ECO:0000313" key="12">
    <source>
        <dbReference type="EMBL" id="UYO40687.1"/>
    </source>
</evidence>
<evidence type="ECO:0000256" key="6">
    <source>
        <dbReference type="ARBA" id="ARBA00022833"/>
    </source>
</evidence>
<dbReference type="NCBIfam" id="TIGR00143">
    <property type="entry name" value="hypF"/>
    <property type="match status" value="1"/>
</dbReference>
<feature type="active site" evidence="9">
    <location>
        <position position="28"/>
    </location>
</feature>
<evidence type="ECO:0000313" key="13">
    <source>
        <dbReference type="Proteomes" id="UP001163166"/>
    </source>
</evidence>